<dbReference type="RefSeq" id="WP_189604143.1">
    <property type="nucleotide sequence ID" value="NZ_BMXB01000004.1"/>
</dbReference>
<dbReference type="InterPro" id="IPR006439">
    <property type="entry name" value="HAD-SF_hydro_IA"/>
</dbReference>
<accession>A0A918SDI8</accession>
<dbReference type="SUPFAM" id="SSF56784">
    <property type="entry name" value="HAD-like"/>
    <property type="match status" value="1"/>
</dbReference>
<proteinExistence type="predicted"/>
<sequence>MIKTIIFDFGDVFINLDKAATLRELEKLEIRSFSEEDLKQNMEYEKGLLTSDEFLNAYIQSYPHLTIEGFKKSWNSILVDFPKSRLNFIRKLSEEKKYKLILLSNTNHIHIDWVKENVEFFEDFTNCFDEFYLSQEINMRKPEPSIYEYVLKKHDLKPEETLFIDDTKENTDAAAELGIKTWNIDPVKEDVTQLFEIKKELF</sequence>
<dbReference type="PANTHER" id="PTHR43611:SF3">
    <property type="entry name" value="FLAVIN MONONUCLEOTIDE HYDROLASE 1, CHLOROPLATIC"/>
    <property type="match status" value="1"/>
</dbReference>
<dbReference type="PRINTS" id="PR00413">
    <property type="entry name" value="HADHALOGNASE"/>
</dbReference>
<reference evidence="1" key="2">
    <citation type="submission" date="2020-09" db="EMBL/GenBank/DDBJ databases">
        <authorList>
            <person name="Sun Q."/>
            <person name="Kim S."/>
        </authorList>
    </citation>
    <scope>NUCLEOTIDE SEQUENCE</scope>
    <source>
        <strain evidence="1">KCTC 12719</strain>
    </source>
</reference>
<evidence type="ECO:0000313" key="2">
    <source>
        <dbReference type="Proteomes" id="UP000610456"/>
    </source>
</evidence>
<keyword evidence="2" id="KW-1185">Reference proteome</keyword>
<reference evidence="1" key="1">
    <citation type="journal article" date="2014" name="Int. J. Syst. Evol. Microbiol.">
        <title>Complete genome sequence of Corynebacterium casei LMG S-19264T (=DSM 44701T), isolated from a smear-ripened cheese.</title>
        <authorList>
            <consortium name="US DOE Joint Genome Institute (JGI-PGF)"/>
            <person name="Walter F."/>
            <person name="Albersmeier A."/>
            <person name="Kalinowski J."/>
            <person name="Ruckert C."/>
        </authorList>
    </citation>
    <scope>NUCLEOTIDE SEQUENCE</scope>
    <source>
        <strain evidence="1">KCTC 12719</strain>
    </source>
</reference>
<dbReference type="NCBIfam" id="TIGR01549">
    <property type="entry name" value="HAD-SF-IA-v1"/>
    <property type="match status" value="1"/>
</dbReference>
<dbReference type="NCBIfam" id="TIGR01509">
    <property type="entry name" value="HAD-SF-IA-v3"/>
    <property type="match status" value="1"/>
</dbReference>
<dbReference type="AlphaFoldDB" id="A0A918SDI8"/>
<comment type="caution">
    <text evidence="1">The sequence shown here is derived from an EMBL/GenBank/DDBJ whole genome shotgun (WGS) entry which is preliminary data.</text>
</comment>
<protein>
    <submittedName>
        <fullName evidence="1">Haloacid dehalogenase</fullName>
    </submittedName>
</protein>
<dbReference type="Gene3D" id="3.40.50.1000">
    <property type="entry name" value="HAD superfamily/HAD-like"/>
    <property type="match status" value="1"/>
</dbReference>
<dbReference type="SFLD" id="SFLDS00003">
    <property type="entry name" value="Haloacid_Dehalogenase"/>
    <property type="match status" value="1"/>
</dbReference>
<dbReference type="Gene3D" id="1.10.150.240">
    <property type="entry name" value="Putative phosphatase, domain 2"/>
    <property type="match status" value="1"/>
</dbReference>
<gene>
    <name evidence="1" type="ORF">GCM10007103_15380</name>
</gene>
<dbReference type="PANTHER" id="PTHR43611">
    <property type="entry name" value="ALPHA-D-GLUCOSE 1-PHOSPHATE PHOSPHATASE"/>
    <property type="match status" value="1"/>
</dbReference>
<dbReference type="CDD" id="cd02603">
    <property type="entry name" value="HAD_sEH-N_like"/>
    <property type="match status" value="1"/>
</dbReference>
<dbReference type="InterPro" id="IPR036412">
    <property type="entry name" value="HAD-like_sf"/>
</dbReference>
<dbReference type="InterPro" id="IPR023198">
    <property type="entry name" value="PGP-like_dom2"/>
</dbReference>
<dbReference type="Proteomes" id="UP000610456">
    <property type="component" value="Unassembled WGS sequence"/>
</dbReference>
<evidence type="ECO:0000313" key="1">
    <source>
        <dbReference type="EMBL" id="GHA34788.1"/>
    </source>
</evidence>
<dbReference type="InterPro" id="IPR023214">
    <property type="entry name" value="HAD_sf"/>
</dbReference>
<name>A0A918SDI8_9FLAO</name>
<dbReference type="SFLD" id="SFLDG01129">
    <property type="entry name" value="C1.5:_HAD__Beta-PGM__Phosphata"/>
    <property type="match status" value="1"/>
</dbReference>
<dbReference type="EMBL" id="BMXB01000004">
    <property type="protein sequence ID" value="GHA34788.1"/>
    <property type="molecule type" value="Genomic_DNA"/>
</dbReference>
<organism evidence="1 2">
    <name type="scientific">Salinimicrobium marinum</name>
    <dbReference type="NCBI Taxonomy" id="680283"/>
    <lineage>
        <taxon>Bacteria</taxon>
        <taxon>Pseudomonadati</taxon>
        <taxon>Bacteroidota</taxon>
        <taxon>Flavobacteriia</taxon>
        <taxon>Flavobacteriales</taxon>
        <taxon>Flavobacteriaceae</taxon>
        <taxon>Salinimicrobium</taxon>
    </lineage>
</organism>
<dbReference type="Pfam" id="PF00702">
    <property type="entry name" value="Hydrolase"/>
    <property type="match status" value="1"/>
</dbReference>